<dbReference type="InterPro" id="IPR051310">
    <property type="entry name" value="MCP_chemotaxis"/>
</dbReference>
<comment type="similarity">
    <text evidence="3">Belongs to the methyl-accepting chemotaxis (MCP) protein family.</text>
</comment>
<dbReference type="GO" id="GO:0007165">
    <property type="term" value="P:signal transduction"/>
    <property type="evidence" value="ECO:0007669"/>
    <property type="project" value="UniProtKB-KW"/>
</dbReference>
<keyword evidence="2" id="KW-0145">Chemotaxis</keyword>
<dbReference type="PANTHER" id="PTHR43531:SF11">
    <property type="entry name" value="METHYL-ACCEPTING CHEMOTAXIS PROTEIN 3"/>
    <property type="match status" value="1"/>
</dbReference>
<organism evidence="8 9">
    <name type="scientific">Blastomonas natatoria</name>
    <dbReference type="NCBI Taxonomy" id="34015"/>
    <lineage>
        <taxon>Bacteria</taxon>
        <taxon>Pseudomonadati</taxon>
        <taxon>Pseudomonadota</taxon>
        <taxon>Alphaproteobacteria</taxon>
        <taxon>Sphingomonadales</taxon>
        <taxon>Sphingomonadaceae</taxon>
        <taxon>Blastomonas</taxon>
    </lineage>
</organism>
<dbReference type="InterPro" id="IPR003660">
    <property type="entry name" value="HAMP_dom"/>
</dbReference>
<protein>
    <submittedName>
        <fullName evidence="8">Methyl-accepting chemotaxis protein</fullName>
    </submittedName>
</protein>
<dbReference type="RefSeq" id="WP_167398398.1">
    <property type="nucleotide sequence ID" value="NZ_QJJM01000001.1"/>
</dbReference>
<comment type="caution">
    <text evidence="8">The sequence shown here is derived from an EMBL/GenBank/DDBJ whole genome shotgun (WGS) entry which is preliminary data.</text>
</comment>
<dbReference type="GO" id="GO:0016020">
    <property type="term" value="C:membrane"/>
    <property type="evidence" value="ECO:0007669"/>
    <property type="project" value="UniProtKB-SubCell"/>
</dbReference>
<keyword evidence="5" id="KW-1133">Transmembrane helix</keyword>
<sequence>MFKDFSAHYPIRKKFDIIFTVLVALTAVPVVLGAADLVSGEPGAGAELLVELAVMLAAGAFVLFAKKAICDPYVATIVRMEALAAGDLQSPIAYTDHRDCVGRMNKAMLAFKDNSVARTGSDDALHVVVTELTTGLQHMKQGNLNYAIHQSFDGEYDSLRRNFNETMEQLCQLLTQTSSAAANVLTGASEIRSASGDLAQRTEQQAASLEESAAAMREVTSMVQQTAQNAAEVGKQVSEAHNAATDGGAVVRRAVQAMDAIQKSSSQITNIIDVIDGIAFQTNLLALNAGVEAARAGDAGKGFAVVANEVRALAQRSADAAKDIKELITASTAGVSDGVALVDETGTVLVQISDRVAAINERITEISSSAQIQATRLQQVNIAVGEMDKMTQQNAAMVEESNAAARSLAEEATDLSQVVQRFQTGNVVPARPASAKPARRAAVARAPMVSGNLALTNSDEDWSEF</sequence>
<keyword evidence="5" id="KW-0472">Membrane</keyword>
<evidence type="ECO:0000259" key="6">
    <source>
        <dbReference type="PROSITE" id="PS50111"/>
    </source>
</evidence>
<dbReference type="PROSITE" id="PS50885">
    <property type="entry name" value="HAMP"/>
    <property type="match status" value="1"/>
</dbReference>
<evidence type="ECO:0000256" key="5">
    <source>
        <dbReference type="SAM" id="Phobius"/>
    </source>
</evidence>
<evidence type="ECO:0000313" key="9">
    <source>
        <dbReference type="Proteomes" id="UP000248014"/>
    </source>
</evidence>
<dbReference type="SUPFAM" id="SSF58104">
    <property type="entry name" value="Methyl-accepting chemotaxis protein (MCP) signaling domain"/>
    <property type="match status" value="1"/>
</dbReference>
<name>A0A2V3VDZ7_9SPHN</name>
<dbReference type="PROSITE" id="PS50111">
    <property type="entry name" value="CHEMOTAXIS_TRANSDUC_2"/>
    <property type="match status" value="1"/>
</dbReference>
<gene>
    <name evidence="8" type="ORF">C7451_101481</name>
</gene>
<dbReference type="Gene3D" id="1.10.287.950">
    <property type="entry name" value="Methyl-accepting chemotaxis protein"/>
    <property type="match status" value="1"/>
</dbReference>
<evidence type="ECO:0000256" key="1">
    <source>
        <dbReference type="ARBA" id="ARBA00004370"/>
    </source>
</evidence>
<dbReference type="CDD" id="cd11386">
    <property type="entry name" value="MCP_signal"/>
    <property type="match status" value="1"/>
</dbReference>
<feature type="transmembrane region" description="Helical" evidence="5">
    <location>
        <begin position="43"/>
        <end position="64"/>
    </location>
</feature>
<dbReference type="GO" id="GO:0006935">
    <property type="term" value="P:chemotaxis"/>
    <property type="evidence" value="ECO:0007669"/>
    <property type="project" value="UniProtKB-KW"/>
</dbReference>
<dbReference type="EMBL" id="QJJM01000001">
    <property type="protein sequence ID" value="PXW79414.1"/>
    <property type="molecule type" value="Genomic_DNA"/>
</dbReference>
<keyword evidence="4" id="KW-0807">Transducer</keyword>
<dbReference type="FunFam" id="1.10.287.950:FF:000001">
    <property type="entry name" value="Methyl-accepting chemotaxis sensory transducer"/>
    <property type="match status" value="1"/>
</dbReference>
<dbReference type="Pfam" id="PF00015">
    <property type="entry name" value="MCPsignal"/>
    <property type="match status" value="1"/>
</dbReference>
<evidence type="ECO:0000259" key="7">
    <source>
        <dbReference type="PROSITE" id="PS50885"/>
    </source>
</evidence>
<evidence type="ECO:0000256" key="4">
    <source>
        <dbReference type="PROSITE-ProRule" id="PRU00284"/>
    </source>
</evidence>
<dbReference type="PANTHER" id="PTHR43531">
    <property type="entry name" value="PROTEIN ICFG"/>
    <property type="match status" value="1"/>
</dbReference>
<keyword evidence="5" id="KW-0812">Transmembrane</keyword>
<evidence type="ECO:0000256" key="2">
    <source>
        <dbReference type="ARBA" id="ARBA00022500"/>
    </source>
</evidence>
<dbReference type="AlphaFoldDB" id="A0A2V3VDZ7"/>
<feature type="domain" description="HAMP" evidence="7">
    <location>
        <begin position="129"/>
        <end position="175"/>
    </location>
</feature>
<accession>A0A2V3VDZ7</accession>
<feature type="domain" description="Methyl-accepting transducer" evidence="6">
    <location>
        <begin position="180"/>
        <end position="409"/>
    </location>
</feature>
<evidence type="ECO:0000313" key="8">
    <source>
        <dbReference type="EMBL" id="PXW79414.1"/>
    </source>
</evidence>
<proteinExistence type="inferred from homology"/>
<dbReference type="InterPro" id="IPR004089">
    <property type="entry name" value="MCPsignal_dom"/>
</dbReference>
<keyword evidence="9" id="KW-1185">Reference proteome</keyword>
<reference evidence="8 9" key="1">
    <citation type="submission" date="2018-05" db="EMBL/GenBank/DDBJ databases">
        <title>Genomic Encyclopedia of Type Strains, Phase IV (KMG-IV): sequencing the most valuable type-strain genomes for metagenomic binning, comparative biology and taxonomic classification.</title>
        <authorList>
            <person name="Goeker M."/>
        </authorList>
    </citation>
    <scope>NUCLEOTIDE SEQUENCE [LARGE SCALE GENOMIC DNA]</scope>
    <source>
        <strain evidence="8 9">DSM 3183</strain>
    </source>
</reference>
<comment type="subcellular location">
    <subcellularLocation>
        <location evidence="1">Membrane</location>
    </subcellularLocation>
</comment>
<evidence type="ECO:0000256" key="3">
    <source>
        <dbReference type="ARBA" id="ARBA00029447"/>
    </source>
</evidence>
<dbReference type="SMART" id="SM00283">
    <property type="entry name" value="MA"/>
    <property type="match status" value="1"/>
</dbReference>
<dbReference type="Proteomes" id="UP000248014">
    <property type="component" value="Unassembled WGS sequence"/>
</dbReference>